<evidence type="ECO:0000256" key="10">
    <source>
        <dbReference type="PROSITE-ProRule" id="PRU00339"/>
    </source>
</evidence>
<organism evidence="17 18">
    <name type="scientific">Myxococcus xanthus</name>
    <dbReference type="NCBI Taxonomy" id="34"/>
    <lineage>
        <taxon>Bacteria</taxon>
        <taxon>Pseudomonadati</taxon>
        <taxon>Myxococcota</taxon>
        <taxon>Myxococcia</taxon>
        <taxon>Myxococcales</taxon>
        <taxon>Cystobacterineae</taxon>
        <taxon>Myxococcaceae</taxon>
        <taxon>Myxococcus</taxon>
    </lineage>
</organism>
<keyword evidence="7 11" id="KW-0472">Membrane</keyword>
<sequence length="958" mass="103739">MDLSPQRGKNARRPMRSSRSFAFVLSMFLLSAPVLADNNADEADIAFELGNDAYSKGQYAEALRSYFTSYRLVPNRNVLFNIARCFEALGKFNEAYRYYNDLLAEDLPKEDAAEVSRSVDRLRPKVALVRVTSNPKGADVYVDRMDLGSRGRSPQTLALTPGRHKVMVKKEGYRAAEATLTLVRGRETDQTFDLTLITGGVEITGTPEGAEIRDAPNGNILARVPGRVRLPPGQRVLHVRAPGYAPSQYVVDVPADGNVPVAVALRPQDRPSGRLVVTANRDGATVRVDGKPAGFTPTVVTLPEGEHTLEVESREVRPLRQTVKVVAEEEVKVHAELRYAPPPVRAASKSLVAVDEAPASTTVLTQEELRAFGWRTVAEAVAGVRGFYLTDDRTYTYMGVRGFSPPGDLNTRILILWDGHSMNDVWAGQGFAARDLSVDIQEVERIEVVRGPGSALYGTGAFFAVINVVPRESLGSDKHLEVTGAVGALGTTRGHAAASWEDGNRSVLVSAAALTSTGADTTRLGTSGPIITGLDAERAAGGSLRARLGDLSFQAQFNVRNKELPTAPYGTVPGTEGNFVQDLRAFAEARYERQFTERFSLSVRGAFDVSRYEGTYVYPEEDGGARTEGGAADWLTGEARARIGLFEGNVFTLGVEGQAQLRVRQDAGDLPLETQARTLVSAYLLDEWKIHPRLSVSAGLRLDKYVDLDSTPITPRLAVIARPYEQGLTKLVAGNAFRAPNVYELYYADGISQGAALNLRPETITTFELEHSHDLTDELRLTVAGYHNRISSLVQLTAEDSASGDCGTAACLRFMNTDGTTLAWGAEAGVHWQPGRWLMVDVSYSYVTLRNASEEVANAAPAHLMAGRMMLPIGAGDMRVATQAIYQSARPTGPGGADSGEALLVGFGLSGDYGPLRYFAGVHNLLDARYSLPVSDENSIAPVPQYGRTFTLQLTGTF</sequence>
<feature type="domain" description="TonB-dependent receptor plug" evidence="15">
    <location>
        <begin position="355"/>
        <end position="463"/>
    </location>
</feature>
<evidence type="ECO:0000256" key="9">
    <source>
        <dbReference type="ARBA" id="ARBA00023237"/>
    </source>
</evidence>
<keyword evidence="4 11" id="KW-0812">Transmembrane</keyword>
<dbReference type="AlphaFoldDB" id="A0A7Y4MTZ4"/>
<dbReference type="EMBL" id="JABFNT010000076">
    <property type="protein sequence ID" value="NOJ81103.1"/>
    <property type="molecule type" value="Genomic_DNA"/>
</dbReference>
<keyword evidence="6 12" id="KW-0798">TonB box</keyword>
<evidence type="ECO:0000313" key="17">
    <source>
        <dbReference type="EMBL" id="NOJ81103.1"/>
    </source>
</evidence>
<dbReference type="InterPro" id="IPR019734">
    <property type="entry name" value="TPR_rpt"/>
</dbReference>
<gene>
    <name evidence="17" type="ORF">HNV28_22720</name>
</gene>
<evidence type="ECO:0000256" key="6">
    <source>
        <dbReference type="ARBA" id="ARBA00023077"/>
    </source>
</evidence>
<dbReference type="PROSITE" id="PS01156">
    <property type="entry name" value="TONB_DEPENDENT_REC_2"/>
    <property type="match status" value="1"/>
</dbReference>
<evidence type="ECO:0000256" key="4">
    <source>
        <dbReference type="ARBA" id="ARBA00022692"/>
    </source>
</evidence>
<dbReference type="SUPFAM" id="SSF56935">
    <property type="entry name" value="Porins"/>
    <property type="match status" value="1"/>
</dbReference>
<dbReference type="Gene3D" id="2.170.130.10">
    <property type="entry name" value="TonB-dependent receptor, plug domain"/>
    <property type="match status" value="1"/>
</dbReference>
<comment type="caution">
    <text evidence="17">The sequence shown here is derived from an EMBL/GenBank/DDBJ whole genome shotgun (WGS) entry which is preliminary data.</text>
</comment>
<keyword evidence="10" id="KW-0802">TPR repeat</keyword>
<dbReference type="PROSITE" id="PS50005">
    <property type="entry name" value="TPR"/>
    <property type="match status" value="1"/>
</dbReference>
<accession>A0A7Y4MTZ4</accession>
<evidence type="ECO:0000259" key="14">
    <source>
        <dbReference type="Pfam" id="PF00593"/>
    </source>
</evidence>
<dbReference type="Proteomes" id="UP000533080">
    <property type="component" value="Unassembled WGS sequence"/>
</dbReference>
<comment type="subcellular location">
    <subcellularLocation>
        <location evidence="1 11">Cell outer membrane</location>
        <topology evidence="1 11">Multi-pass membrane protein</topology>
    </subcellularLocation>
</comment>
<dbReference type="InterPro" id="IPR036942">
    <property type="entry name" value="Beta-barrel_TonB_sf"/>
</dbReference>
<dbReference type="InterPro" id="IPR039426">
    <property type="entry name" value="TonB-dep_rcpt-like"/>
</dbReference>
<evidence type="ECO:0000256" key="13">
    <source>
        <dbReference type="SAM" id="SignalP"/>
    </source>
</evidence>
<dbReference type="Pfam" id="PF08308">
    <property type="entry name" value="PEGA"/>
    <property type="match status" value="2"/>
</dbReference>
<feature type="repeat" description="TPR" evidence="10">
    <location>
        <begin position="43"/>
        <end position="76"/>
    </location>
</feature>
<evidence type="ECO:0000256" key="11">
    <source>
        <dbReference type="PROSITE-ProRule" id="PRU01360"/>
    </source>
</evidence>
<feature type="domain" description="PEGA" evidence="16">
    <location>
        <begin position="129"/>
        <end position="191"/>
    </location>
</feature>
<keyword evidence="5 13" id="KW-0732">Signal</keyword>
<dbReference type="SUPFAM" id="SSF48452">
    <property type="entry name" value="TPR-like"/>
    <property type="match status" value="1"/>
</dbReference>
<evidence type="ECO:0000259" key="15">
    <source>
        <dbReference type="Pfam" id="PF07715"/>
    </source>
</evidence>
<dbReference type="InterPro" id="IPR010917">
    <property type="entry name" value="TonB_rcpt_CS"/>
</dbReference>
<evidence type="ECO:0000256" key="7">
    <source>
        <dbReference type="ARBA" id="ARBA00023136"/>
    </source>
</evidence>
<evidence type="ECO:0000256" key="1">
    <source>
        <dbReference type="ARBA" id="ARBA00004571"/>
    </source>
</evidence>
<dbReference type="InterPro" id="IPR000531">
    <property type="entry name" value="Beta-barrel_TonB"/>
</dbReference>
<dbReference type="PANTHER" id="PTHR30069">
    <property type="entry name" value="TONB-DEPENDENT OUTER MEMBRANE RECEPTOR"/>
    <property type="match status" value="1"/>
</dbReference>
<dbReference type="InterPro" id="IPR037066">
    <property type="entry name" value="Plug_dom_sf"/>
</dbReference>
<dbReference type="InterPro" id="IPR011990">
    <property type="entry name" value="TPR-like_helical_dom_sf"/>
</dbReference>
<evidence type="ECO:0000256" key="3">
    <source>
        <dbReference type="ARBA" id="ARBA00022452"/>
    </source>
</evidence>
<feature type="domain" description="TonB-dependent receptor-like beta-barrel" evidence="14">
    <location>
        <begin position="564"/>
        <end position="851"/>
    </location>
</feature>
<dbReference type="GO" id="GO:0015344">
    <property type="term" value="F:siderophore uptake transmembrane transporter activity"/>
    <property type="evidence" value="ECO:0007669"/>
    <property type="project" value="TreeGrafter"/>
</dbReference>
<dbReference type="Pfam" id="PF00593">
    <property type="entry name" value="TonB_dep_Rec_b-barrel"/>
    <property type="match status" value="1"/>
</dbReference>
<dbReference type="InterPro" id="IPR012910">
    <property type="entry name" value="Plug_dom"/>
</dbReference>
<evidence type="ECO:0000256" key="8">
    <source>
        <dbReference type="ARBA" id="ARBA00023170"/>
    </source>
</evidence>
<evidence type="ECO:0000313" key="18">
    <source>
        <dbReference type="Proteomes" id="UP000533080"/>
    </source>
</evidence>
<evidence type="ECO:0000256" key="2">
    <source>
        <dbReference type="ARBA" id="ARBA00022448"/>
    </source>
</evidence>
<dbReference type="PANTHER" id="PTHR30069:SF29">
    <property type="entry name" value="HEMOGLOBIN AND HEMOGLOBIN-HAPTOGLOBIN-BINDING PROTEIN 1-RELATED"/>
    <property type="match status" value="1"/>
</dbReference>
<feature type="signal peptide" evidence="13">
    <location>
        <begin position="1"/>
        <end position="36"/>
    </location>
</feature>
<dbReference type="PROSITE" id="PS52016">
    <property type="entry name" value="TONB_DEPENDENT_REC_3"/>
    <property type="match status" value="1"/>
</dbReference>
<keyword evidence="9 11" id="KW-0998">Cell outer membrane</keyword>
<evidence type="ECO:0000256" key="12">
    <source>
        <dbReference type="RuleBase" id="RU003357"/>
    </source>
</evidence>
<feature type="chain" id="PRO_5031403960" evidence="13">
    <location>
        <begin position="37"/>
        <end position="958"/>
    </location>
</feature>
<dbReference type="InterPro" id="IPR013229">
    <property type="entry name" value="PEGA"/>
</dbReference>
<name>A0A7Y4MTZ4_MYXXA</name>
<comment type="similarity">
    <text evidence="11 12">Belongs to the TonB-dependent receptor family.</text>
</comment>
<keyword evidence="8 17" id="KW-0675">Receptor</keyword>
<keyword evidence="3 11" id="KW-1134">Transmembrane beta strand</keyword>
<reference evidence="17 18" key="1">
    <citation type="submission" date="2020-05" db="EMBL/GenBank/DDBJ databases">
        <authorList>
            <person name="Whitworth D."/>
        </authorList>
    </citation>
    <scope>NUCLEOTIDE SEQUENCE [LARGE SCALE GENOMIC DNA]</scope>
    <source>
        <strain evidence="17 18">AM005</strain>
    </source>
</reference>
<dbReference type="GO" id="GO:0009279">
    <property type="term" value="C:cell outer membrane"/>
    <property type="evidence" value="ECO:0007669"/>
    <property type="project" value="UniProtKB-SubCell"/>
</dbReference>
<dbReference type="GO" id="GO:0044718">
    <property type="term" value="P:siderophore transmembrane transport"/>
    <property type="evidence" value="ECO:0007669"/>
    <property type="project" value="TreeGrafter"/>
</dbReference>
<proteinExistence type="inferred from homology"/>
<dbReference type="Gene3D" id="2.40.170.20">
    <property type="entry name" value="TonB-dependent receptor, beta-barrel domain"/>
    <property type="match status" value="1"/>
</dbReference>
<dbReference type="Pfam" id="PF07715">
    <property type="entry name" value="Plug"/>
    <property type="match status" value="1"/>
</dbReference>
<evidence type="ECO:0000259" key="16">
    <source>
        <dbReference type="Pfam" id="PF08308"/>
    </source>
</evidence>
<feature type="domain" description="PEGA" evidence="16">
    <location>
        <begin position="273"/>
        <end position="338"/>
    </location>
</feature>
<keyword evidence="2 11" id="KW-0813">Transport</keyword>
<evidence type="ECO:0000256" key="5">
    <source>
        <dbReference type="ARBA" id="ARBA00022729"/>
    </source>
</evidence>
<protein>
    <submittedName>
        <fullName evidence="17">TonB-dependent receptor</fullName>
    </submittedName>
</protein>
<dbReference type="Gene3D" id="1.25.40.10">
    <property type="entry name" value="Tetratricopeptide repeat domain"/>
    <property type="match status" value="1"/>
</dbReference>